<dbReference type="InterPro" id="IPR014776">
    <property type="entry name" value="4pyrrole_Mease_sub2"/>
</dbReference>
<dbReference type="EC" id="2.1.1.130" evidence="9"/>
<evidence type="ECO:0000256" key="3">
    <source>
        <dbReference type="ARBA" id="ARBA00022573"/>
    </source>
</evidence>
<proteinExistence type="inferred from homology"/>
<dbReference type="InterPro" id="IPR006364">
    <property type="entry name" value="CobI/CbiL/CobIJ_dom"/>
</dbReference>
<dbReference type="EMBL" id="STGY01000030">
    <property type="protein sequence ID" value="THV42070.1"/>
    <property type="molecule type" value="Genomic_DNA"/>
</dbReference>
<evidence type="ECO:0000313" key="9">
    <source>
        <dbReference type="EMBL" id="THV42070.1"/>
    </source>
</evidence>
<dbReference type="Gene3D" id="3.40.1010.10">
    <property type="entry name" value="Cobalt-precorrin-4 Transmethylase, Domain 1"/>
    <property type="match status" value="1"/>
</dbReference>
<dbReference type="NCBIfam" id="TIGR01467">
    <property type="entry name" value="cobI_cbiL"/>
    <property type="match status" value="1"/>
</dbReference>
<dbReference type="PIRSF" id="PIRSF036427">
    <property type="entry name" value="Precrrn-2_mtase"/>
    <property type="match status" value="1"/>
</dbReference>
<dbReference type="GO" id="GO:0009236">
    <property type="term" value="P:cobalamin biosynthetic process"/>
    <property type="evidence" value="ECO:0007669"/>
    <property type="project" value="UniProtKB-UniRule"/>
</dbReference>
<reference evidence="9 10" key="2">
    <citation type="submission" date="2019-05" db="EMBL/GenBank/DDBJ databases">
        <title>Glycomyces buryatensis sp. nov.</title>
        <authorList>
            <person name="Nikitina E."/>
        </authorList>
    </citation>
    <scope>NUCLEOTIDE SEQUENCE [LARGE SCALE GENOMIC DNA]</scope>
    <source>
        <strain evidence="9 10">18</strain>
    </source>
</reference>
<comment type="similarity">
    <text evidence="2 7">Belongs to the precorrin methyltransferase family.</text>
</comment>
<dbReference type="InterPro" id="IPR000878">
    <property type="entry name" value="4pyrrol_Mease"/>
</dbReference>
<dbReference type="PANTHER" id="PTHR43467">
    <property type="entry name" value="COBALT-PRECORRIN-2 C(20)-METHYLTRANSFERASE"/>
    <property type="match status" value="1"/>
</dbReference>
<dbReference type="UniPathway" id="UPA00148"/>
<sequence length="237" mass="25391">MSGTLIGVGTGPGDPDLITVKGRDALLRADRVFVPVAASSSPDEPGYAERVVAHHVPHDKPIHRLVFELDREHRDIAWARAADKVADVVAAGGTAAFATIGDPNVYSTFAYLAREVRRLVPDAVVRTVPGITAMQDLASRTGTVLCEHDEPLHLMPITAGTARIRDAVDAGGTVVLYKGGRKLPEIRTVLEEAGALDRAVFGAHLGHADEDVRTEVPHTPAPYLSTVIITPEREERP</sequence>
<dbReference type="PROSITE" id="PS00839">
    <property type="entry name" value="SUMT_1"/>
    <property type="match status" value="1"/>
</dbReference>
<dbReference type="InterPro" id="IPR003043">
    <property type="entry name" value="Uropor_MeTrfase_CS"/>
</dbReference>
<reference evidence="10" key="1">
    <citation type="submission" date="2019-04" db="EMBL/GenBank/DDBJ databases">
        <title>Nocardioides xinjiangensis sp. nov.</title>
        <authorList>
            <person name="Liu S."/>
        </authorList>
    </citation>
    <scope>NUCLEOTIDE SEQUENCE [LARGE SCALE GENOMIC DNA]</scope>
    <source>
        <strain evidence="10">18</strain>
    </source>
</reference>
<dbReference type="Gene3D" id="3.30.950.10">
    <property type="entry name" value="Methyltransferase, Cobalt-precorrin-4 Transmethylase, Domain 2"/>
    <property type="match status" value="1"/>
</dbReference>
<evidence type="ECO:0000259" key="8">
    <source>
        <dbReference type="Pfam" id="PF00590"/>
    </source>
</evidence>
<dbReference type="PANTHER" id="PTHR43467:SF2">
    <property type="entry name" value="COBALT-PRECORRIN-2 C(20)-METHYLTRANSFERASE"/>
    <property type="match status" value="1"/>
</dbReference>
<evidence type="ECO:0000256" key="2">
    <source>
        <dbReference type="ARBA" id="ARBA00005879"/>
    </source>
</evidence>
<dbReference type="Pfam" id="PF00590">
    <property type="entry name" value="TP_methylase"/>
    <property type="match status" value="1"/>
</dbReference>
<dbReference type="InterPro" id="IPR014777">
    <property type="entry name" value="4pyrrole_Mease_sub1"/>
</dbReference>
<dbReference type="RefSeq" id="WP_136534059.1">
    <property type="nucleotide sequence ID" value="NZ_STGY01000030.1"/>
</dbReference>
<dbReference type="OrthoDB" id="9804789at2"/>
<evidence type="ECO:0000256" key="5">
    <source>
        <dbReference type="ARBA" id="ARBA00022679"/>
    </source>
</evidence>
<keyword evidence="3" id="KW-0169">Cobalamin biosynthesis</keyword>
<dbReference type="Proteomes" id="UP000308760">
    <property type="component" value="Unassembled WGS sequence"/>
</dbReference>
<comment type="pathway">
    <text evidence="1">Cofactor biosynthesis; adenosylcobalamin biosynthesis.</text>
</comment>
<name>A0A4S8QCN9_9ACTN</name>
<dbReference type="AlphaFoldDB" id="A0A4S8QCN9"/>
<dbReference type="CDD" id="cd11645">
    <property type="entry name" value="Precorrin_2_C20_MT"/>
    <property type="match status" value="1"/>
</dbReference>
<keyword evidence="10" id="KW-1185">Reference proteome</keyword>
<keyword evidence="6" id="KW-0949">S-adenosyl-L-methionine</keyword>
<keyword evidence="5 9" id="KW-0808">Transferase</keyword>
<dbReference type="GO" id="GO:0030788">
    <property type="term" value="F:precorrin-2 C20-methyltransferase activity"/>
    <property type="evidence" value="ECO:0007669"/>
    <property type="project" value="UniProtKB-EC"/>
</dbReference>
<evidence type="ECO:0000256" key="7">
    <source>
        <dbReference type="PIRNR" id="PIRNR036427"/>
    </source>
</evidence>
<keyword evidence="4 9" id="KW-0489">Methyltransferase</keyword>
<accession>A0A4S8QCN9</accession>
<evidence type="ECO:0000256" key="6">
    <source>
        <dbReference type="ARBA" id="ARBA00022691"/>
    </source>
</evidence>
<dbReference type="InterPro" id="IPR035996">
    <property type="entry name" value="4pyrrol_Methylase_sf"/>
</dbReference>
<evidence type="ECO:0000256" key="4">
    <source>
        <dbReference type="ARBA" id="ARBA00022603"/>
    </source>
</evidence>
<organism evidence="9 10">
    <name type="scientific">Glycomyces buryatensis</name>
    <dbReference type="NCBI Taxonomy" id="2570927"/>
    <lineage>
        <taxon>Bacteria</taxon>
        <taxon>Bacillati</taxon>
        <taxon>Actinomycetota</taxon>
        <taxon>Actinomycetes</taxon>
        <taxon>Glycomycetales</taxon>
        <taxon>Glycomycetaceae</taxon>
        <taxon>Glycomyces</taxon>
    </lineage>
</organism>
<dbReference type="SUPFAM" id="SSF53790">
    <property type="entry name" value="Tetrapyrrole methylase"/>
    <property type="match status" value="1"/>
</dbReference>
<gene>
    <name evidence="9" type="primary">cobI</name>
    <name evidence="9" type="ORF">FAB82_08215</name>
</gene>
<dbReference type="GO" id="GO:0032259">
    <property type="term" value="P:methylation"/>
    <property type="evidence" value="ECO:0007669"/>
    <property type="project" value="UniProtKB-KW"/>
</dbReference>
<comment type="caution">
    <text evidence="9">The sequence shown here is derived from an EMBL/GenBank/DDBJ whole genome shotgun (WGS) entry which is preliminary data.</text>
</comment>
<evidence type="ECO:0000313" key="10">
    <source>
        <dbReference type="Proteomes" id="UP000308760"/>
    </source>
</evidence>
<evidence type="ECO:0000256" key="1">
    <source>
        <dbReference type="ARBA" id="ARBA00004953"/>
    </source>
</evidence>
<dbReference type="InterPro" id="IPR012382">
    <property type="entry name" value="CobI/CbiL"/>
</dbReference>
<feature type="domain" description="Tetrapyrrole methylase" evidence="8">
    <location>
        <begin position="4"/>
        <end position="213"/>
    </location>
</feature>
<protein>
    <submittedName>
        <fullName evidence="9">Precorrin-2 C(20)-methyltransferase</fullName>
        <ecNumber evidence="9">2.1.1.130</ecNumber>
    </submittedName>
</protein>